<accession>A0A078AM96</accession>
<keyword evidence="5" id="KW-0963">Cytoplasm</keyword>
<dbReference type="GO" id="GO:0097546">
    <property type="term" value="C:ciliary base"/>
    <property type="evidence" value="ECO:0007669"/>
    <property type="project" value="TreeGrafter"/>
</dbReference>
<evidence type="ECO:0000256" key="8">
    <source>
        <dbReference type="ARBA" id="ARBA00023273"/>
    </source>
</evidence>
<dbReference type="InParanoid" id="A0A078AM96"/>
<keyword evidence="6 10" id="KW-0175">Coiled coil</keyword>
<gene>
    <name evidence="12" type="primary">Contig18803.g19945</name>
    <name evidence="12" type="ORF">STYLEM_10987</name>
</gene>
<evidence type="ECO:0000256" key="1">
    <source>
        <dbReference type="ARBA" id="ARBA00004138"/>
    </source>
</evidence>
<keyword evidence="13" id="KW-1185">Reference proteome</keyword>
<evidence type="ECO:0000256" key="7">
    <source>
        <dbReference type="ARBA" id="ARBA00023069"/>
    </source>
</evidence>
<evidence type="ECO:0000313" key="12">
    <source>
        <dbReference type="EMBL" id="CDW81963.1"/>
    </source>
</evidence>
<dbReference type="InterPro" id="IPR023379">
    <property type="entry name" value="BART_dom"/>
</dbReference>
<dbReference type="GO" id="GO:0005930">
    <property type="term" value="C:axoneme"/>
    <property type="evidence" value="ECO:0007669"/>
    <property type="project" value="TreeGrafter"/>
</dbReference>
<dbReference type="PANTHER" id="PTHR21532">
    <property type="entry name" value="PHOSPHODIESTERASE HL"/>
    <property type="match status" value="1"/>
</dbReference>
<reference evidence="12 13" key="1">
    <citation type="submission" date="2014-06" db="EMBL/GenBank/DDBJ databases">
        <authorList>
            <person name="Swart Estienne"/>
        </authorList>
    </citation>
    <scope>NUCLEOTIDE SEQUENCE [LARGE SCALE GENOMIC DNA]</scope>
    <source>
        <strain evidence="12 13">130c</strain>
    </source>
</reference>
<evidence type="ECO:0000256" key="2">
    <source>
        <dbReference type="ARBA" id="ARBA00004496"/>
    </source>
</evidence>
<evidence type="ECO:0000256" key="10">
    <source>
        <dbReference type="SAM" id="Coils"/>
    </source>
</evidence>
<keyword evidence="8" id="KW-0966">Cell projection</keyword>
<feature type="coiled-coil region" evidence="10">
    <location>
        <begin position="169"/>
        <end position="216"/>
    </location>
</feature>
<dbReference type="Proteomes" id="UP000039865">
    <property type="component" value="Unassembled WGS sequence"/>
</dbReference>
<dbReference type="PROSITE" id="PS50330">
    <property type="entry name" value="UIM"/>
    <property type="match status" value="1"/>
</dbReference>
<dbReference type="EMBL" id="CCKQ01010448">
    <property type="protein sequence ID" value="CDW81963.1"/>
    <property type="molecule type" value="Genomic_DNA"/>
</dbReference>
<comment type="similarity">
    <text evidence="3">Belongs to the CFAP36 family.</text>
</comment>
<evidence type="ECO:0000256" key="5">
    <source>
        <dbReference type="ARBA" id="ARBA00022490"/>
    </source>
</evidence>
<dbReference type="InterPro" id="IPR038888">
    <property type="entry name" value="CFAP36"/>
</dbReference>
<feature type="coiled-coil region" evidence="10">
    <location>
        <begin position="243"/>
        <end position="282"/>
    </location>
</feature>
<comment type="subcellular location">
    <subcellularLocation>
        <location evidence="1">Cell projection</location>
        <location evidence="1">Cilium</location>
    </subcellularLocation>
    <subcellularLocation>
        <location evidence="2">Cytoplasm</location>
    </subcellularLocation>
</comment>
<evidence type="ECO:0000256" key="3">
    <source>
        <dbReference type="ARBA" id="ARBA00007460"/>
    </source>
</evidence>
<dbReference type="SMART" id="SM00726">
    <property type="entry name" value="UIM"/>
    <property type="match status" value="3"/>
</dbReference>
<protein>
    <recommendedName>
        <fullName evidence="4">Cilia- and flagella-associated protein 36</fullName>
    </recommendedName>
    <alternativeName>
        <fullName evidence="9">Coiled-coil domain-containing protein 104</fullName>
    </alternativeName>
</protein>
<evidence type="ECO:0000313" key="13">
    <source>
        <dbReference type="Proteomes" id="UP000039865"/>
    </source>
</evidence>
<evidence type="ECO:0000256" key="4">
    <source>
        <dbReference type="ARBA" id="ARBA00021815"/>
    </source>
</evidence>
<feature type="domain" description="BART" evidence="11">
    <location>
        <begin position="2"/>
        <end position="109"/>
    </location>
</feature>
<evidence type="ECO:0000259" key="11">
    <source>
        <dbReference type="Pfam" id="PF11527"/>
    </source>
</evidence>
<dbReference type="PANTHER" id="PTHR21532:SF0">
    <property type="entry name" value="CILIA- AND FLAGELLA-ASSOCIATED PROTEIN 36"/>
    <property type="match status" value="1"/>
</dbReference>
<dbReference type="Pfam" id="PF11527">
    <property type="entry name" value="ARL2_Bind_BART"/>
    <property type="match status" value="1"/>
</dbReference>
<dbReference type="InterPro" id="IPR003903">
    <property type="entry name" value="UIM_dom"/>
</dbReference>
<name>A0A078AM96_STYLE</name>
<organism evidence="12 13">
    <name type="scientific">Stylonychia lemnae</name>
    <name type="common">Ciliate</name>
    <dbReference type="NCBI Taxonomy" id="5949"/>
    <lineage>
        <taxon>Eukaryota</taxon>
        <taxon>Sar</taxon>
        <taxon>Alveolata</taxon>
        <taxon>Ciliophora</taxon>
        <taxon>Intramacronucleata</taxon>
        <taxon>Spirotrichea</taxon>
        <taxon>Stichotrichia</taxon>
        <taxon>Sporadotrichida</taxon>
        <taxon>Oxytrichidae</taxon>
        <taxon>Stylonychinae</taxon>
        <taxon>Stylonychia</taxon>
    </lineage>
</organism>
<dbReference type="InterPro" id="IPR042541">
    <property type="entry name" value="BART_sf"/>
</dbReference>
<keyword evidence="7" id="KW-0969">Cilium</keyword>
<evidence type="ECO:0000256" key="6">
    <source>
        <dbReference type="ARBA" id="ARBA00023054"/>
    </source>
</evidence>
<evidence type="ECO:0000256" key="9">
    <source>
        <dbReference type="ARBA" id="ARBA00031593"/>
    </source>
</evidence>
<dbReference type="Gene3D" id="1.20.1520.10">
    <property type="entry name" value="ADP-ribosylation factor-like 2-binding protein, domain"/>
    <property type="match status" value="1"/>
</dbReference>
<feature type="coiled-coil region" evidence="10">
    <location>
        <begin position="314"/>
        <end position="349"/>
    </location>
</feature>
<dbReference type="AlphaFoldDB" id="A0A078AM96"/>
<sequence>MARFLQSQYFLVPIKSFIEEFCIIFAIFDEDEEQAYKEKRQIFREYKNLINKLIIAFLKKYNVQRDILNDIMSGIYSSDLTEEVVQYLYAVEDFDVFTLFMSETNQMLDSQTEDQLSLQKYNSAPVSQVKRQKSQGATAIDTMNEDIQKILKQTKMQQQEEDLYDIALKESMEESEKRLQHKLAMEEQEELLLKKMLELSEKEENDRKRKQQQEEDDVLKFVLEESIKMEEERQKFERSKTMQEELMYKLIEEQKEVQKMQEQLEKERKEKEDKKIAELRQRQMFAKVQPLQEISIKKAPVEKIIEPEIVETTAQQQEEEKQQIDKESIEERQRRLKIQRDILRREKEEKGKKDHQIQEQTLNRGKTPMDKQRMNRCLNVLQEAADQMFKGKRQEDILDIDYYKKNGQDQNNDNDNEDDDGVILLGKGKRRNIGKASKQVINLDWKDEDFD</sequence>
<proteinExistence type="inferred from homology"/>